<keyword evidence="3" id="KW-1185">Reference proteome</keyword>
<dbReference type="Proteomes" id="UP000267289">
    <property type="component" value="Unassembled WGS sequence"/>
</dbReference>
<protein>
    <submittedName>
        <fullName evidence="2">Uncharacterized protein</fullName>
    </submittedName>
</protein>
<feature type="compositionally biased region" description="Gly residues" evidence="1">
    <location>
        <begin position="1"/>
        <end position="10"/>
    </location>
</feature>
<evidence type="ECO:0000313" key="2">
    <source>
        <dbReference type="EMBL" id="VBA43335.1"/>
    </source>
</evidence>
<feature type="compositionally biased region" description="Low complexity" evidence="1">
    <location>
        <begin position="12"/>
        <end position="26"/>
    </location>
</feature>
<accession>A0A498QFR1</accession>
<feature type="compositionally biased region" description="Low complexity" evidence="1">
    <location>
        <begin position="59"/>
        <end position="74"/>
    </location>
</feature>
<gene>
    <name evidence="2" type="ORF">LAUMK13_04485</name>
</gene>
<name>A0A498QFR1_9MYCO</name>
<proteinExistence type="predicted"/>
<dbReference type="EMBL" id="UPHQ01000237">
    <property type="protein sequence ID" value="VBA43335.1"/>
    <property type="molecule type" value="Genomic_DNA"/>
</dbReference>
<evidence type="ECO:0000256" key="1">
    <source>
        <dbReference type="SAM" id="MobiDB-lite"/>
    </source>
</evidence>
<feature type="region of interest" description="Disordered" evidence="1">
    <location>
        <begin position="1"/>
        <end position="74"/>
    </location>
</feature>
<reference evidence="2 3" key="1">
    <citation type="submission" date="2018-09" db="EMBL/GenBank/DDBJ databases">
        <authorList>
            <person name="Tagini F."/>
        </authorList>
    </citation>
    <scope>NUCLEOTIDE SEQUENCE [LARGE SCALE GENOMIC DNA]</scope>
    <source>
        <strain evidence="2 3">MK13</strain>
    </source>
</reference>
<dbReference type="AlphaFoldDB" id="A0A498QFR1"/>
<evidence type="ECO:0000313" key="3">
    <source>
        <dbReference type="Proteomes" id="UP000267289"/>
    </source>
</evidence>
<sequence>MSGVDTGGTGRAQAALPADPALAEQPGRSAVTAHPAVPAGNEGVAAGPAGSTGTGEQPAIAAGAASRAGSALPPVAAAAEQPGIATFAAGRVGGAAGSTIAAVAVEQAAGPAVLPGSGRSVGAVADQRTPQQRLGGRVHHAERLLLKSL</sequence>
<organism evidence="2 3">
    <name type="scientific">Mycobacterium innocens</name>
    <dbReference type="NCBI Taxonomy" id="2341083"/>
    <lineage>
        <taxon>Bacteria</taxon>
        <taxon>Bacillati</taxon>
        <taxon>Actinomycetota</taxon>
        <taxon>Actinomycetes</taxon>
        <taxon>Mycobacteriales</taxon>
        <taxon>Mycobacteriaceae</taxon>
        <taxon>Mycobacterium</taxon>
    </lineage>
</organism>